<dbReference type="EMBL" id="AQGU01000029">
    <property type="protein sequence ID" value="MBE0361403.1"/>
    <property type="molecule type" value="Genomic_DNA"/>
</dbReference>
<name>A0ABR9E4Y2_9GAMM</name>
<evidence type="ECO:0000313" key="1">
    <source>
        <dbReference type="EMBL" id="MBE0361403.1"/>
    </source>
</evidence>
<proteinExistence type="predicted"/>
<evidence type="ECO:0000313" key="2">
    <source>
        <dbReference type="Proteomes" id="UP000648482"/>
    </source>
</evidence>
<protein>
    <submittedName>
        <fullName evidence="1">Uncharacterized protein</fullName>
    </submittedName>
</protein>
<gene>
    <name evidence="1" type="ORF">PALI_b0366</name>
</gene>
<accession>A0ABR9E4Y2</accession>
<dbReference type="Proteomes" id="UP000648482">
    <property type="component" value="Unassembled WGS sequence"/>
</dbReference>
<reference evidence="1 2" key="1">
    <citation type="submission" date="2015-06" db="EMBL/GenBank/DDBJ databases">
        <title>Genome sequence of Pseudoalteromonas aliena.</title>
        <authorList>
            <person name="Xie B.-B."/>
            <person name="Rong J.-C."/>
            <person name="Qin Q.-L."/>
            <person name="Zhang Y.-Z."/>
        </authorList>
    </citation>
    <scope>NUCLEOTIDE SEQUENCE [LARGE SCALE GENOMIC DNA]</scope>
    <source>
        <strain evidence="1 2">SW19</strain>
    </source>
</reference>
<keyword evidence="2" id="KW-1185">Reference proteome</keyword>
<sequence length="64" mass="7651">MINGYEQGHWSVSDSNMKLKSENKIITYIKVYEVDGVYELIMKDRKRQDPDTYDLSKTMKRVFN</sequence>
<organism evidence="1 2">
    <name type="scientific">Pseudoalteromonas aliena SW19</name>
    <dbReference type="NCBI Taxonomy" id="1314866"/>
    <lineage>
        <taxon>Bacteria</taxon>
        <taxon>Pseudomonadati</taxon>
        <taxon>Pseudomonadota</taxon>
        <taxon>Gammaproteobacteria</taxon>
        <taxon>Alteromonadales</taxon>
        <taxon>Pseudoalteromonadaceae</taxon>
        <taxon>Pseudoalteromonas</taxon>
    </lineage>
</organism>
<comment type="caution">
    <text evidence="1">The sequence shown here is derived from an EMBL/GenBank/DDBJ whole genome shotgun (WGS) entry which is preliminary data.</text>
</comment>